<dbReference type="InterPro" id="IPR036388">
    <property type="entry name" value="WH-like_DNA-bd_sf"/>
</dbReference>
<keyword evidence="4" id="KW-0804">Transcription</keyword>
<keyword evidence="2" id="KW-0805">Transcription regulation</keyword>
<dbReference type="STRING" id="299255.SAMN02745129_1280"/>
<keyword evidence="7" id="KW-1185">Reference proteome</keyword>
<dbReference type="PANTHER" id="PTHR30126:SF91">
    <property type="entry name" value="LYSR FAMILY TRANSCRIPTIONAL REGULATOR"/>
    <property type="match status" value="1"/>
</dbReference>
<dbReference type="OrthoDB" id="9786526at2"/>
<dbReference type="Gene3D" id="1.10.10.10">
    <property type="entry name" value="Winged helix-like DNA-binding domain superfamily/Winged helix DNA-binding domain"/>
    <property type="match status" value="1"/>
</dbReference>
<dbReference type="CDD" id="cd05466">
    <property type="entry name" value="PBP2_LTTR_substrate"/>
    <property type="match status" value="1"/>
</dbReference>
<dbReference type="PANTHER" id="PTHR30126">
    <property type="entry name" value="HTH-TYPE TRANSCRIPTIONAL REGULATOR"/>
    <property type="match status" value="1"/>
</dbReference>
<dbReference type="Gene3D" id="3.40.190.290">
    <property type="match status" value="1"/>
</dbReference>
<evidence type="ECO:0000313" key="6">
    <source>
        <dbReference type="EMBL" id="SHG96463.1"/>
    </source>
</evidence>
<name>A0A1M5P5H2_9GAMM</name>
<dbReference type="GO" id="GO:0000976">
    <property type="term" value="F:transcription cis-regulatory region binding"/>
    <property type="evidence" value="ECO:0007669"/>
    <property type="project" value="TreeGrafter"/>
</dbReference>
<dbReference type="SUPFAM" id="SSF53850">
    <property type="entry name" value="Periplasmic binding protein-like II"/>
    <property type="match status" value="1"/>
</dbReference>
<keyword evidence="3 6" id="KW-0238">DNA-binding</keyword>
<dbReference type="GO" id="GO:0003700">
    <property type="term" value="F:DNA-binding transcription factor activity"/>
    <property type="evidence" value="ECO:0007669"/>
    <property type="project" value="InterPro"/>
</dbReference>
<dbReference type="EMBL" id="FQXG01000001">
    <property type="protein sequence ID" value="SHG96463.1"/>
    <property type="molecule type" value="Genomic_DNA"/>
</dbReference>
<protein>
    <submittedName>
        <fullName evidence="6">DNA-binding transcriptional regulator, LysR family</fullName>
    </submittedName>
</protein>
<sequence>MTISLNKVLAFVAVADTGNITLAAKRLGKDRSTLSQMIAAMEDELGVALFERSGKLPILTSAGERLLGRAKRLCAESEAFHEFAYQLLDEEKSTLSLAISPLIPAQLVSQAMAQLRQRFANVQLEVLQLEKEQIRAALLAQTIDVGLTLNPNPTSTAPMAVSYLANMSMEFVAGPQALLPELLDASALASSRQLIHQELADSTLAPLFQVGRSLEVIGSVELLLEMVAANQGWSILPAAIVAPHIERGTLRRLQVKELVQLPVVPITLWLAPSVADTSVVQGFGEALIAQAQQLGMVSS</sequence>
<gene>
    <name evidence="6" type="ORF">SAMN02745129_1280</name>
</gene>
<dbReference type="InterPro" id="IPR005119">
    <property type="entry name" value="LysR_subst-bd"/>
</dbReference>
<evidence type="ECO:0000256" key="1">
    <source>
        <dbReference type="ARBA" id="ARBA00009437"/>
    </source>
</evidence>
<dbReference type="Proteomes" id="UP000184268">
    <property type="component" value="Unassembled WGS sequence"/>
</dbReference>
<evidence type="ECO:0000313" key="7">
    <source>
        <dbReference type="Proteomes" id="UP000184268"/>
    </source>
</evidence>
<dbReference type="InterPro" id="IPR000847">
    <property type="entry name" value="LysR_HTH_N"/>
</dbReference>
<dbReference type="SUPFAM" id="SSF46785">
    <property type="entry name" value="Winged helix' DNA-binding domain"/>
    <property type="match status" value="1"/>
</dbReference>
<dbReference type="Pfam" id="PF03466">
    <property type="entry name" value="LysR_substrate"/>
    <property type="match status" value="1"/>
</dbReference>
<evidence type="ECO:0000259" key="5">
    <source>
        <dbReference type="PROSITE" id="PS50931"/>
    </source>
</evidence>
<evidence type="ECO:0000256" key="3">
    <source>
        <dbReference type="ARBA" id="ARBA00023125"/>
    </source>
</evidence>
<accession>A0A1M5P5H2</accession>
<reference evidence="7" key="1">
    <citation type="submission" date="2016-11" db="EMBL/GenBank/DDBJ databases">
        <authorList>
            <person name="Varghese N."/>
            <person name="Submissions S."/>
        </authorList>
    </citation>
    <scope>NUCLEOTIDE SEQUENCE [LARGE SCALE GENOMIC DNA]</scope>
    <source>
        <strain evidence="7">DSM 16917</strain>
    </source>
</reference>
<dbReference type="RefSeq" id="WP_143165515.1">
    <property type="nucleotide sequence ID" value="NZ_FQXG01000001.1"/>
</dbReference>
<dbReference type="InterPro" id="IPR036390">
    <property type="entry name" value="WH_DNA-bd_sf"/>
</dbReference>
<evidence type="ECO:0000256" key="2">
    <source>
        <dbReference type="ARBA" id="ARBA00023015"/>
    </source>
</evidence>
<evidence type="ECO:0000256" key="4">
    <source>
        <dbReference type="ARBA" id="ARBA00023163"/>
    </source>
</evidence>
<proteinExistence type="inferred from homology"/>
<dbReference type="AlphaFoldDB" id="A0A1M5P5H2"/>
<feature type="domain" description="HTH lysR-type" evidence="5">
    <location>
        <begin position="3"/>
        <end position="60"/>
    </location>
</feature>
<comment type="similarity">
    <text evidence="1">Belongs to the LysR transcriptional regulatory family.</text>
</comment>
<organism evidence="6 7">
    <name type="scientific">Ferrimonas marina</name>
    <dbReference type="NCBI Taxonomy" id="299255"/>
    <lineage>
        <taxon>Bacteria</taxon>
        <taxon>Pseudomonadati</taxon>
        <taxon>Pseudomonadota</taxon>
        <taxon>Gammaproteobacteria</taxon>
        <taxon>Alteromonadales</taxon>
        <taxon>Ferrimonadaceae</taxon>
        <taxon>Ferrimonas</taxon>
    </lineage>
</organism>
<dbReference type="Pfam" id="PF00126">
    <property type="entry name" value="HTH_1"/>
    <property type="match status" value="1"/>
</dbReference>
<dbReference type="PROSITE" id="PS50931">
    <property type="entry name" value="HTH_LYSR"/>
    <property type="match status" value="1"/>
</dbReference>